<keyword evidence="1" id="KW-1133">Transmembrane helix</keyword>
<accession>A0AAD1E832</accession>
<dbReference type="Proteomes" id="UP000280455">
    <property type="component" value="Chromosome"/>
</dbReference>
<name>A0AAD1E832_9PSED</name>
<keyword evidence="1" id="KW-0472">Membrane</keyword>
<dbReference type="EMBL" id="CP027750">
    <property type="protein sequence ID" value="AZE30559.1"/>
    <property type="molecule type" value="Genomic_DNA"/>
</dbReference>
<reference evidence="2 3" key="1">
    <citation type="submission" date="2018-03" db="EMBL/GenBank/DDBJ databases">
        <title>Diversity of phytobeneficial traits revealed by whole-genome analysis of worldwide-isolated phenazine-producing Pseudomonas spp.</title>
        <authorList>
            <person name="Biessy A."/>
            <person name="Novinscak A."/>
            <person name="Blom J."/>
            <person name="Leger G."/>
            <person name="Thomashow L.S."/>
            <person name="Cazorla F.M."/>
            <person name="Josic D."/>
            <person name="Filion M."/>
        </authorList>
    </citation>
    <scope>NUCLEOTIDE SEQUENCE [LARGE SCALE GENOMIC DNA]</scope>
    <source>
        <strain evidence="2 3">ChPhzS24</strain>
    </source>
</reference>
<evidence type="ECO:0000313" key="3">
    <source>
        <dbReference type="Proteomes" id="UP000280455"/>
    </source>
</evidence>
<organism evidence="2 3">
    <name type="scientific">Pseudomonas chlororaphis subsp. aureofaciens</name>
    <dbReference type="NCBI Taxonomy" id="587851"/>
    <lineage>
        <taxon>Bacteria</taxon>
        <taxon>Pseudomonadati</taxon>
        <taxon>Pseudomonadota</taxon>
        <taxon>Gammaproteobacteria</taxon>
        <taxon>Pseudomonadales</taxon>
        <taxon>Pseudomonadaceae</taxon>
        <taxon>Pseudomonas</taxon>
    </lineage>
</organism>
<proteinExistence type="predicted"/>
<sequence>MTLTADRVLQHYLPLNPVEKKLLAYGATGARFSIAKQRPVAGTAENTIRASFLRFLILGGDDKNPIDLNGVHLEGAFIQGSLHLSSATIATNVSLTHCLCDKDLRLENTVIDGWLDLSGSQFSGVEAQYLRVCSSFSLRGFHCQGTLCLIGAKVAGSLIFSGAQLDGLGKNALDADRCVIDANIVFENGFKSSGEVRLNSATMKGLKCSDCTFTATTGIALNADKAHVSGSVFLSTGFHSIGTVRFTAARIDGQLSLKGSHHLDGNGGFSLIAQNMIVGKTLMLTHLEHPLQNAAFSGSHVRTLSDDSKTWGKELGLNGFTYDFLTTDSPLRAKDRIAWLDSQLPSSTGDDGLKGSESGFLPQPWLQLKHVFEKMGHFEEAREVGIAFEQRLRKVGMVGHRTANWIWGTRWLGKVPHVLYGALTGYGYRPMRLLAWILGIWLFFTSVYWYAAVEHEVFAPSNPLVFQNEAYASCTPEYGDAWKEQHPKQDLPSTVGNWYTCKALRGEYTGFSPGAYSLDILLSLVDLQQEKDWGPITPTPFPGYWDELKNLEWGHGIRLLIWLETLIGWGISLLLVAIVSGLTRRKE</sequence>
<evidence type="ECO:0000313" key="2">
    <source>
        <dbReference type="EMBL" id="AZE30559.1"/>
    </source>
</evidence>
<feature type="transmembrane region" description="Helical" evidence="1">
    <location>
        <begin position="433"/>
        <end position="451"/>
    </location>
</feature>
<dbReference type="RefSeq" id="WP_124301828.1">
    <property type="nucleotide sequence ID" value="NZ_CP027749.1"/>
</dbReference>
<gene>
    <name evidence="2" type="ORF">C4K07_3777</name>
</gene>
<keyword evidence="1" id="KW-0812">Transmembrane</keyword>
<feature type="transmembrane region" description="Helical" evidence="1">
    <location>
        <begin position="559"/>
        <end position="582"/>
    </location>
</feature>
<dbReference type="AlphaFoldDB" id="A0AAD1E832"/>
<protein>
    <submittedName>
        <fullName evidence="2">Membrane-associated oxidoreductase</fullName>
    </submittedName>
</protein>
<evidence type="ECO:0000256" key="1">
    <source>
        <dbReference type="SAM" id="Phobius"/>
    </source>
</evidence>